<dbReference type="EC" id="2.3.2.26" evidence="2"/>
<comment type="catalytic activity">
    <reaction evidence="1">
        <text>S-ubiquitinyl-[E2 ubiquitin-conjugating enzyme]-L-cysteine + [acceptor protein]-L-lysine = [E2 ubiquitin-conjugating enzyme]-L-cysteine + N(6)-ubiquitinyl-[acceptor protein]-L-lysine.</text>
        <dbReference type="EC" id="2.3.2.26"/>
    </reaction>
</comment>
<dbReference type="SMART" id="SM00119">
    <property type="entry name" value="HECTc"/>
    <property type="match status" value="1"/>
</dbReference>
<organism evidence="7 8">
    <name type="scientific">Entomortierella chlamydospora</name>
    <dbReference type="NCBI Taxonomy" id="101097"/>
    <lineage>
        <taxon>Eukaryota</taxon>
        <taxon>Fungi</taxon>
        <taxon>Fungi incertae sedis</taxon>
        <taxon>Mucoromycota</taxon>
        <taxon>Mortierellomycotina</taxon>
        <taxon>Mortierellomycetes</taxon>
        <taxon>Mortierellales</taxon>
        <taxon>Mortierellaceae</taxon>
        <taxon>Entomortierella</taxon>
    </lineage>
</organism>
<dbReference type="AlphaFoldDB" id="A0A9P6MRH8"/>
<keyword evidence="3" id="KW-0808">Transferase</keyword>
<dbReference type="GO" id="GO:0000209">
    <property type="term" value="P:protein polyubiquitination"/>
    <property type="evidence" value="ECO:0007669"/>
    <property type="project" value="InterPro"/>
</dbReference>
<dbReference type="InterPro" id="IPR035983">
    <property type="entry name" value="Hect_E3_ubiquitin_ligase"/>
</dbReference>
<keyword evidence="8" id="KW-1185">Reference proteome</keyword>
<sequence length="975" mass="109905">MFDGSFKSRRTINLGGNKQQIDKQKLLRQAQEERRIREAERKQQKAAENIQAWYRGRTVAIKVRQDLRASWDQNISALLQSTQASPASPSSSVSIEQLSQGIESVTQKFLIFYRSQHDHQRLVQLCTLLQSPVSGTKSRFATIPFQLPQCRQSGWDVLLARLLPVLVRHLSDYPTWPENDSAPVLTLLDILTIQETFQVLGDSSLSSKLPVTLSRAMSGSGAIEYLARFLSRIVGDQSQEGSSTLDQLIVHILPVPLLPNRMSIESLTTFTSRLPLESILQRLSSTSCSSIVSLPLFRITPLVANILAFCYQRVSRMSPAVSSAYLRALTILLGMIPQDSIERAPKRAANDDEDMDDIEWRSEELPGATQSPTSSSNSTNLDPRILKWLSLAHDSNHLNDILGSIEPSSTPSDTQQEVLSTESVGQITQLLLNLITLFPSHKINILSNLMYFRFGGKVKQVSNPGSGKFFGISIIKIFLDAFMGTALYGQLLRSMEKDKQLSVQLVLDPAHEKSWSLLAFVSELYCQILVTMGDDEFHDESRNPISLSSVITLSSIVRDVSFLLWWNDNALDMELNLGGSKNLKVGYLRDIDRVAIFREFVESDRERTPGSSTFHPHAIGQARIRRGAVFEDGYDQLNNLGSRLKGRIAISFIDQYGMPEAGIDGGGVFKEFLTCLAHQAFDTNYGLFMNTTDQLLYPNPHSYAKQSAQLKHYEFLGRILGKALYEGILIDAAFAGFFLAKCLGQVNYLDDLPSLDPELYRGLMHLKNYDGNFEDLSLDFTVADEEMGQSISRNLVPNGNNIQVTRENRIRYIYLMAHYRLNTQIDQQCRAFFHGLSDLIDPRWLWMFNQQELQVMLGGAQTPISLKDLEENVVYSNFQRTDPTIEYFWSVVQEMGEEDRRLLIKFITSCARPPLLGFGELNPKLCIRNAGQEEDRLPTSSTCMNLLKLPAFTSRQRLKEKLLYAIHSEAGFDLS</sequence>
<feature type="active site" description="Glycyl thioester intermediate" evidence="5">
    <location>
        <position position="943"/>
    </location>
</feature>
<dbReference type="PANTHER" id="PTHR45700:SF2">
    <property type="entry name" value="UBIQUITIN-PROTEIN LIGASE E3C"/>
    <property type="match status" value="1"/>
</dbReference>
<feature type="domain" description="HECT" evidence="6">
    <location>
        <begin position="644"/>
        <end position="975"/>
    </location>
</feature>
<dbReference type="Pfam" id="PF00632">
    <property type="entry name" value="HECT"/>
    <property type="match status" value="1"/>
</dbReference>
<dbReference type="SUPFAM" id="SSF56204">
    <property type="entry name" value="Hect, E3 ligase catalytic domain"/>
    <property type="match status" value="1"/>
</dbReference>
<dbReference type="FunFam" id="3.30.2410.10:FF:000011">
    <property type="entry name" value="Putative Ubiquitin-protein ligase E3C"/>
    <property type="match status" value="1"/>
</dbReference>
<dbReference type="GO" id="GO:0006511">
    <property type="term" value="P:ubiquitin-dependent protein catabolic process"/>
    <property type="evidence" value="ECO:0007669"/>
    <property type="project" value="TreeGrafter"/>
</dbReference>
<dbReference type="Proteomes" id="UP000703661">
    <property type="component" value="Unassembled WGS sequence"/>
</dbReference>
<dbReference type="PROSITE" id="PS50096">
    <property type="entry name" value="IQ"/>
    <property type="match status" value="1"/>
</dbReference>
<proteinExistence type="predicted"/>
<dbReference type="GO" id="GO:0061630">
    <property type="term" value="F:ubiquitin protein ligase activity"/>
    <property type="evidence" value="ECO:0007669"/>
    <property type="project" value="UniProtKB-EC"/>
</dbReference>
<evidence type="ECO:0000313" key="8">
    <source>
        <dbReference type="Proteomes" id="UP000703661"/>
    </source>
</evidence>
<dbReference type="EMBL" id="JAAAID010001206">
    <property type="protein sequence ID" value="KAG0011117.1"/>
    <property type="molecule type" value="Genomic_DNA"/>
</dbReference>
<evidence type="ECO:0000256" key="5">
    <source>
        <dbReference type="PROSITE-ProRule" id="PRU00104"/>
    </source>
</evidence>
<dbReference type="Gene3D" id="3.30.2410.10">
    <property type="entry name" value="Hect, E3 ligase catalytic domain"/>
    <property type="match status" value="1"/>
</dbReference>
<protein>
    <recommendedName>
        <fullName evidence="2">HECT-type E3 ubiquitin transferase</fullName>
        <ecNumber evidence="2">2.3.2.26</ecNumber>
    </recommendedName>
</protein>
<dbReference type="FunFam" id="3.30.2160.10:FF:000002">
    <property type="entry name" value="Putative Ubiquitin-protein ligase E3C"/>
    <property type="match status" value="1"/>
</dbReference>
<evidence type="ECO:0000313" key="7">
    <source>
        <dbReference type="EMBL" id="KAG0011117.1"/>
    </source>
</evidence>
<name>A0A9P6MRH8_9FUNG</name>
<evidence type="ECO:0000259" key="6">
    <source>
        <dbReference type="PROSITE" id="PS50237"/>
    </source>
</evidence>
<accession>A0A9P6MRH8</accession>
<dbReference type="InterPro" id="IPR000569">
    <property type="entry name" value="HECT_dom"/>
</dbReference>
<comment type="caution">
    <text evidence="7">The sequence shown here is derived from an EMBL/GenBank/DDBJ whole genome shotgun (WGS) entry which is preliminary data.</text>
</comment>
<evidence type="ECO:0000256" key="4">
    <source>
        <dbReference type="ARBA" id="ARBA00022786"/>
    </source>
</evidence>
<dbReference type="Gene3D" id="3.30.2160.10">
    <property type="entry name" value="Hect, E3 ligase catalytic domain"/>
    <property type="match status" value="1"/>
</dbReference>
<evidence type="ECO:0000256" key="1">
    <source>
        <dbReference type="ARBA" id="ARBA00000885"/>
    </source>
</evidence>
<evidence type="ECO:0000256" key="2">
    <source>
        <dbReference type="ARBA" id="ARBA00012485"/>
    </source>
</evidence>
<dbReference type="CDD" id="cd00078">
    <property type="entry name" value="HECTc"/>
    <property type="match status" value="1"/>
</dbReference>
<dbReference type="PROSITE" id="PS50237">
    <property type="entry name" value="HECT"/>
    <property type="match status" value="1"/>
</dbReference>
<dbReference type="InterPro" id="IPR044611">
    <property type="entry name" value="E3A/B/C-like"/>
</dbReference>
<gene>
    <name evidence="7" type="ORF">BGZ80_000937</name>
</gene>
<dbReference type="Gene3D" id="3.90.1750.10">
    <property type="entry name" value="Hect, E3 ligase catalytic domains"/>
    <property type="match status" value="1"/>
</dbReference>
<evidence type="ECO:0000256" key="3">
    <source>
        <dbReference type="ARBA" id="ARBA00022679"/>
    </source>
</evidence>
<reference evidence="7" key="1">
    <citation type="journal article" date="2020" name="Fungal Divers.">
        <title>Resolving the Mortierellaceae phylogeny through synthesis of multi-gene phylogenetics and phylogenomics.</title>
        <authorList>
            <person name="Vandepol N."/>
            <person name="Liber J."/>
            <person name="Desiro A."/>
            <person name="Na H."/>
            <person name="Kennedy M."/>
            <person name="Barry K."/>
            <person name="Grigoriev I.V."/>
            <person name="Miller A.N."/>
            <person name="O'Donnell K."/>
            <person name="Stajich J.E."/>
            <person name="Bonito G."/>
        </authorList>
    </citation>
    <scope>NUCLEOTIDE SEQUENCE</scope>
    <source>
        <strain evidence="7">NRRL 2769</strain>
    </source>
</reference>
<keyword evidence="4 5" id="KW-0833">Ubl conjugation pathway</keyword>
<dbReference type="PANTHER" id="PTHR45700">
    <property type="entry name" value="UBIQUITIN-PROTEIN LIGASE E3C"/>
    <property type="match status" value="1"/>
</dbReference>